<sequence>MELREAPADAQQQLAADRTHESRMDEYLRSLGFYRKKIAKDGSCLFRAVAEQVLNCQALHTEVRAACVDYLRQNRSNYELFIEGNFEKYMENLQDPQSWVGQVEITALAELYKHDFVIFQEPDQPPVNITENGFTKKVQTCCHFISITRFLLSEKCCSILYELLYDRVCGAERSVLGSCMKGGKGRDKLDSEECKSSEESDLEEYEFWSSEAREKPSRPPQRGRGRGQSRGRGRDLLSTKAQRSLNPALYRNVEYDVWLRSKRLQQQRDFCMAVGMQYSVGDKCKVQLNNRFYNAYVQEVSPDNGPVTVFIGELNKQETVPLLSLRLPSEETQSWQPVAEKGKRHAAPNNKWESRGSRRSNKTPSQSAPSGRVHKQHSWPPQATPDDTRNKFRRSDQRSSPVCVLPEEKEESAILELLHKDEHNFPSLGMSPQTVKPLLTHLYLKHIKCTKYFTFDDVSFKFRPLLVRS</sequence>
<protein>
    <recommendedName>
        <fullName evidence="2">ubiquitinyl hydrolase 1</fullName>
        <ecNumber evidence="2">3.4.19.12</ecNumber>
    </recommendedName>
</protein>
<keyword evidence="5" id="KW-0788">Thiol protease</keyword>
<dbReference type="GO" id="GO:1903093">
    <property type="term" value="P:regulation of protein K48-linked deubiquitination"/>
    <property type="evidence" value="ECO:0007669"/>
    <property type="project" value="TreeGrafter"/>
</dbReference>
<reference evidence="8" key="2">
    <citation type="submission" date="2025-09" db="UniProtKB">
        <authorList>
            <consortium name="Ensembl"/>
        </authorList>
    </citation>
    <scope>IDENTIFICATION</scope>
</reference>
<feature type="compositionally biased region" description="Basic residues" evidence="6">
    <location>
        <begin position="221"/>
        <end position="231"/>
    </location>
</feature>
<dbReference type="SUPFAM" id="SSF63748">
    <property type="entry name" value="Tudor/PWWP/MBT"/>
    <property type="match status" value="1"/>
</dbReference>
<keyword evidence="4" id="KW-0833">Ubl conjugation pathway</keyword>
<evidence type="ECO:0000259" key="7">
    <source>
        <dbReference type="PROSITE" id="PS50802"/>
    </source>
</evidence>
<evidence type="ECO:0000256" key="3">
    <source>
        <dbReference type="ARBA" id="ARBA00022670"/>
    </source>
</evidence>
<dbReference type="GO" id="GO:0034122">
    <property type="term" value="P:negative regulation of toll-like receptor signaling pathway"/>
    <property type="evidence" value="ECO:0007669"/>
    <property type="project" value="TreeGrafter"/>
</dbReference>
<evidence type="ECO:0000313" key="9">
    <source>
        <dbReference type="Proteomes" id="UP000472262"/>
    </source>
</evidence>
<comment type="catalytic activity">
    <reaction evidence="1">
        <text>Thiol-dependent hydrolysis of ester, thioester, amide, peptide and isopeptide bonds formed by the C-terminal Gly of ubiquitin (a 76-residue protein attached to proteins as an intracellular targeting signal).</text>
        <dbReference type="EC" id="3.4.19.12"/>
    </reaction>
</comment>
<dbReference type="Ensembl" id="ENSSGRT00000099931.1">
    <property type="protein sequence ID" value="ENSSGRP00000093903.1"/>
    <property type="gene ID" value="ENSSGRG00000047018.1"/>
</dbReference>
<evidence type="ECO:0000256" key="2">
    <source>
        <dbReference type="ARBA" id="ARBA00012759"/>
    </source>
</evidence>
<dbReference type="GO" id="GO:0016579">
    <property type="term" value="P:protein deubiquitination"/>
    <property type="evidence" value="ECO:0007669"/>
    <property type="project" value="TreeGrafter"/>
</dbReference>
<dbReference type="GO" id="GO:0004843">
    <property type="term" value="F:cysteine-type deubiquitinase activity"/>
    <property type="evidence" value="ECO:0007669"/>
    <property type="project" value="UniProtKB-EC"/>
</dbReference>
<dbReference type="Proteomes" id="UP000472262">
    <property type="component" value="Unassembled WGS sequence"/>
</dbReference>
<accession>A0A672RXM4</accession>
<dbReference type="InterPro" id="IPR050704">
    <property type="entry name" value="Peptidase_C85-like"/>
</dbReference>
<dbReference type="PROSITE" id="PS50802">
    <property type="entry name" value="OTU"/>
    <property type="match status" value="1"/>
</dbReference>
<feature type="region of interest" description="Disordered" evidence="6">
    <location>
        <begin position="331"/>
        <end position="403"/>
    </location>
</feature>
<keyword evidence="3" id="KW-0645">Protease</keyword>
<dbReference type="PANTHER" id="PTHR12419">
    <property type="entry name" value="OTU DOMAIN CONTAINING PROTEIN"/>
    <property type="match status" value="1"/>
</dbReference>
<dbReference type="EC" id="3.4.19.12" evidence="2"/>
<dbReference type="GO" id="GO:0061578">
    <property type="term" value="F:K63-linked deubiquitinase activity"/>
    <property type="evidence" value="ECO:0007669"/>
    <property type="project" value="TreeGrafter"/>
</dbReference>
<keyword evidence="5" id="KW-0378">Hydrolase</keyword>
<dbReference type="GO" id="GO:2000660">
    <property type="term" value="P:negative regulation of interleukin-1-mediated signaling pathway"/>
    <property type="evidence" value="ECO:0007669"/>
    <property type="project" value="TreeGrafter"/>
</dbReference>
<dbReference type="InterPro" id="IPR003323">
    <property type="entry name" value="OTU_dom"/>
</dbReference>
<dbReference type="Gene3D" id="3.90.70.80">
    <property type="match status" value="1"/>
</dbReference>
<evidence type="ECO:0000313" key="8">
    <source>
        <dbReference type="Ensembl" id="ENSSGRP00000093903.1"/>
    </source>
</evidence>
<evidence type="ECO:0000256" key="6">
    <source>
        <dbReference type="SAM" id="MobiDB-lite"/>
    </source>
</evidence>
<dbReference type="SUPFAM" id="SSF54001">
    <property type="entry name" value="Cysteine proteinases"/>
    <property type="match status" value="1"/>
</dbReference>
<dbReference type="InterPro" id="IPR038765">
    <property type="entry name" value="Papain-like_cys_pep_sf"/>
</dbReference>
<keyword evidence="9" id="KW-1185">Reference proteome</keyword>
<feature type="region of interest" description="Disordered" evidence="6">
    <location>
        <begin position="205"/>
        <end position="237"/>
    </location>
</feature>
<dbReference type="AlphaFoldDB" id="A0A672RXM4"/>
<evidence type="ECO:0000256" key="1">
    <source>
        <dbReference type="ARBA" id="ARBA00000707"/>
    </source>
</evidence>
<evidence type="ECO:0000256" key="4">
    <source>
        <dbReference type="ARBA" id="ARBA00022786"/>
    </source>
</evidence>
<evidence type="ECO:0000256" key="5">
    <source>
        <dbReference type="ARBA" id="ARBA00022807"/>
    </source>
</evidence>
<dbReference type="PANTHER" id="PTHR12419:SF9">
    <property type="entry name" value="OTU DOMAIN-CONTAINING PROTEIN 4"/>
    <property type="match status" value="1"/>
</dbReference>
<proteinExistence type="predicted"/>
<feature type="domain" description="OTU" evidence="7">
    <location>
        <begin position="33"/>
        <end position="150"/>
    </location>
</feature>
<dbReference type="Pfam" id="PF02338">
    <property type="entry name" value="OTU"/>
    <property type="match status" value="1"/>
</dbReference>
<dbReference type="GO" id="GO:0006508">
    <property type="term" value="P:proteolysis"/>
    <property type="evidence" value="ECO:0007669"/>
    <property type="project" value="UniProtKB-KW"/>
</dbReference>
<name>A0A672RXM4_SINGR</name>
<organism evidence="8 9">
    <name type="scientific">Sinocyclocheilus grahami</name>
    <name type="common">Dianchi golden-line fish</name>
    <name type="synonym">Barbus grahami</name>
    <dbReference type="NCBI Taxonomy" id="75366"/>
    <lineage>
        <taxon>Eukaryota</taxon>
        <taxon>Metazoa</taxon>
        <taxon>Chordata</taxon>
        <taxon>Craniata</taxon>
        <taxon>Vertebrata</taxon>
        <taxon>Euteleostomi</taxon>
        <taxon>Actinopterygii</taxon>
        <taxon>Neopterygii</taxon>
        <taxon>Teleostei</taxon>
        <taxon>Ostariophysi</taxon>
        <taxon>Cypriniformes</taxon>
        <taxon>Cyprinidae</taxon>
        <taxon>Cyprininae</taxon>
        <taxon>Sinocyclocheilus</taxon>
    </lineage>
</organism>
<dbReference type="CDD" id="cd20448">
    <property type="entry name" value="Tudor_OTUD4"/>
    <property type="match status" value="1"/>
</dbReference>
<reference evidence="8" key="1">
    <citation type="submission" date="2025-08" db="UniProtKB">
        <authorList>
            <consortium name="Ensembl"/>
        </authorList>
    </citation>
    <scope>IDENTIFICATION</scope>
</reference>
<feature type="compositionally biased region" description="Basic and acidic residues" evidence="6">
    <location>
        <begin position="386"/>
        <end position="397"/>
    </location>
</feature>